<dbReference type="PANTHER" id="PTHR39654:SF2">
    <property type="entry name" value="LEUCINE-RICH REPEAT-CONTAINING PROTEIN 75A-LIKE ISOFORM X1"/>
    <property type="match status" value="1"/>
</dbReference>
<dbReference type="OrthoDB" id="9979103at2759"/>
<dbReference type="AlphaFoldDB" id="A0A8S4PLL1"/>
<evidence type="ECO:0000313" key="2">
    <source>
        <dbReference type="Proteomes" id="UP000749559"/>
    </source>
</evidence>
<keyword evidence="2" id="KW-1185">Reference proteome</keyword>
<comment type="caution">
    <text evidence="1">The sequence shown here is derived from an EMBL/GenBank/DDBJ whole genome shotgun (WGS) entry which is preliminary data.</text>
</comment>
<organism evidence="1 2">
    <name type="scientific">Owenia fusiformis</name>
    <name type="common">Polychaete worm</name>
    <dbReference type="NCBI Taxonomy" id="6347"/>
    <lineage>
        <taxon>Eukaryota</taxon>
        <taxon>Metazoa</taxon>
        <taxon>Spiralia</taxon>
        <taxon>Lophotrochozoa</taxon>
        <taxon>Annelida</taxon>
        <taxon>Polychaeta</taxon>
        <taxon>Sedentaria</taxon>
        <taxon>Canalipalpata</taxon>
        <taxon>Sabellida</taxon>
        <taxon>Oweniida</taxon>
        <taxon>Oweniidae</taxon>
        <taxon>Owenia</taxon>
    </lineage>
</organism>
<gene>
    <name evidence="1" type="ORF">OFUS_LOCUS18843</name>
</gene>
<dbReference type="Proteomes" id="UP000749559">
    <property type="component" value="Unassembled WGS sequence"/>
</dbReference>
<accession>A0A8S4PLL1</accession>
<name>A0A8S4PLL1_OWEFU</name>
<dbReference type="InterPro" id="IPR032675">
    <property type="entry name" value="LRR_dom_sf"/>
</dbReference>
<dbReference type="PANTHER" id="PTHR39654">
    <property type="entry name" value="LEUCINE-RICH REPEAT-CONTAINING PROTEIN 75A-LIKE ISOFORM X1"/>
    <property type="match status" value="1"/>
</dbReference>
<evidence type="ECO:0000313" key="1">
    <source>
        <dbReference type="EMBL" id="CAH1794077.1"/>
    </source>
</evidence>
<dbReference type="Gene3D" id="3.80.10.10">
    <property type="entry name" value="Ribonuclease Inhibitor"/>
    <property type="match status" value="1"/>
</dbReference>
<protein>
    <submittedName>
        <fullName evidence="1">Uncharacterized protein</fullName>
    </submittedName>
</protein>
<proteinExistence type="predicted"/>
<dbReference type="SUPFAM" id="SSF52047">
    <property type="entry name" value="RNI-like"/>
    <property type="match status" value="1"/>
</dbReference>
<sequence length="263" mass="30097">MMKYSEFKEEAEANDYPEESTPLFIVDERSVKSVLQLDRIFKEGTKTNARKRANEKYDFVSRPRAYTDKKDNWPKEFDFICRGLMSHLGPPLHKDTLVQLPPFNSTDLVSLSIMAWPGAGIDLFRKTRQVIHIADLVRNNTGLETIELGFTGLSDVGLTQIIDPLSNLPKLTFLDLKGNRLTQQAVDMFTQMLKDEAKFPSILWIDLRNNIDILTLPNIYLDAISKRWPTPNDTDEQTVQLPTHRELAEGQVIVKDGQFETVT</sequence>
<dbReference type="EMBL" id="CAIIXF020000009">
    <property type="protein sequence ID" value="CAH1794077.1"/>
    <property type="molecule type" value="Genomic_DNA"/>
</dbReference>
<reference evidence="1" key="1">
    <citation type="submission" date="2022-03" db="EMBL/GenBank/DDBJ databases">
        <authorList>
            <person name="Martin C."/>
        </authorList>
    </citation>
    <scope>NUCLEOTIDE SEQUENCE</scope>
</reference>